<gene>
    <name evidence="4" type="ORF">YH65_06405</name>
</gene>
<organism evidence="4 5">
    <name type="scientific">Sulfurovum lithotrophicum</name>
    <dbReference type="NCBI Taxonomy" id="206403"/>
    <lineage>
        <taxon>Bacteria</taxon>
        <taxon>Pseudomonadati</taxon>
        <taxon>Campylobacterota</taxon>
        <taxon>Epsilonproteobacteria</taxon>
        <taxon>Campylobacterales</taxon>
        <taxon>Sulfurovaceae</taxon>
        <taxon>Sulfurovum</taxon>
    </lineage>
</organism>
<evidence type="ECO:0000256" key="1">
    <source>
        <dbReference type="PIRSR" id="PIRSR037031-50"/>
    </source>
</evidence>
<evidence type="ECO:0000259" key="3">
    <source>
        <dbReference type="Pfam" id="PF13192"/>
    </source>
</evidence>
<reference evidence="5" key="2">
    <citation type="journal article" date="2017" name="Stand. Genomic Sci.">
        <title>Complete genome sequence of the sulfur-oxidizing chemolithoautotrophic Sulfurovum lithotrophicum 42BKTT.</title>
        <authorList>
            <person name="Jeon W."/>
            <person name="Priscilla L."/>
            <person name="Park G."/>
            <person name="Lee H."/>
            <person name="Lee N."/>
            <person name="Lee D."/>
            <person name="Kwon H."/>
            <person name="Ahn I."/>
            <person name="Lee C."/>
            <person name="Lee H."/>
            <person name="Ahn J."/>
        </authorList>
    </citation>
    <scope>NUCLEOTIDE SEQUENCE [LARGE SCALE GENOMIC DNA]</scope>
    <source>
        <strain evidence="5">ATCC BAA-797 / 42BKT</strain>
    </source>
</reference>
<accession>A0A7U4M3D5</accession>
<dbReference type="InterPro" id="IPR005243">
    <property type="entry name" value="THIRX-like_proc"/>
</dbReference>
<feature type="disulfide bond" description="Redox-active" evidence="2">
    <location>
        <begin position="8"/>
        <end position="11"/>
    </location>
</feature>
<reference evidence="4 5" key="1">
    <citation type="submission" date="2015-04" db="EMBL/GenBank/DDBJ databases">
        <title>Complete genome sequence of Sulfurovum lithotrophicum ATCC BAA-797T.</title>
        <authorList>
            <person name="Ahn J."/>
            <person name="Park G."/>
            <person name="Jeon W."/>
            <person name="Jang Y."/>
            <person name="Jang M."/>
            <person name="Lee H."/>
            <person name="Lee H."/>
        </authorList>
    </citation>
    <scope>NUCLEOTIDE SEQUENCE [LARGE SCALE GENOMIC DNA]</scope>
    <source>
        <strain evidence="5">ATCC BAA-797 / 42BKT</strain>
    </source>
</reference>
<dbReference type="PANTHER" id="PTHR36450:SF1">
    <property type="entry name" value="THIOREDOXIN"/>
    <property type="match status" value="1"/>
</dbReference>
<dbReference type="PIRSF" id="PIRSF037031">
    <property type="entry name" value="Redox_disulphide_2"/>
    <property type="match status" value="1"/>
</dbReference>
<dbReference type="Proteomes" id="UP000034444">
    <property type="component" value="Chromosome"/>
</dbReference>
<evidence type="ECO:0000313" key="4">
    <source>
        <dbReference type="EMBL" id="AKF25984.1"/>
    </source>
</evidence>
<dbReference type="AlphaFoldDB" id="A0A7U4M3D5"/>
<dbReference type="Gene3D" id="3.40.30.10">
    <property type="entry name" value="Glutaredoxin"/>
    <property type="match status" value="1"/>
</dbReference>
<feature type="active site" description="Nucleophile" evidence="1">
    <location>
        <position position="8"/>
    </location>
</feature>
<dbReference type="SUPFAM" id="SSF52833">
    <property type="entry name" value="Thioredoxin-like"/>
    <property type="match status" value="1"/>
</dbReference>
<dbReference type="InterPro" id="IPR012336">
    <property type="entry name" value="Thioredoxin-like_fold"/>
</dbReference>
<dbReference type="InterPro" id="IPR036249">
    <property type="entry name" value="Thioredoxin-like_sf"/>
</dbReference>
<name>A0A7U4M3D5_9BACT</name>
<dbReference type="KEGG" id="slh:YH65_06405"/>
<keyword evidence="2" id="KW-0676">Redox-active center</keyword>
<evidence type="ECO:0000313" key="5">
    <source>
        <dbReference type="Proteomes" id="UP000034444"/>
    </source>
</evidence>
<dbReference type="PANTHER" id="PTHR36450">
    <property type="entry name" value="THIOREDOXIN"/>
    <property type="match status" value="1"/>
</dbReference>
<feature type="active site" description="Nucleophile" evidence="1">
    <location>
        <position position="11"/>
    </location>
</feature>
<dbReference type="EMBL" id="CP011308">
    <property type="protein sequence ID" value="AKF25984.1"/>
    <property type="molecule type" value="Genomic_DNA"/>
</dbReference>
<dbReference type="Pfam" id="PF13192">
    <property type="entry name" value="Thioredoxin_3"/>
    <property type="match status" value="1"/>
</dbReference>
<keyword evidence="2" id="KW-1015">Disulfide bond</keyword>
<proteinExistence type="predicted"/>
<feature type="domain" description="Thioredoxin-like fold" evidence="3">
    <location>
        <begin position="2"/>
        <end position="74"/>
    </location>
</feature>
<dbReference type="NCBIfam" id="TIGR00412">
    <property type="entry name" value="redox_disulf_2"/>
    <property type="match status" value="1"/>
</dbReference>
<protein>
    <recommendedName>
        <fullName evidence="3">Thioredoxin-like fold domain-containing protein</fullName>
    </recommendedName>
</protein>
<keyword evidence="5" id="KW-1185">Reference proteome</keyword>
<evidence type="ECO:0000256" key="2">
    <source>
        <dbReference type="PIRSR" id="PIRSR037031-51"/>
    </source>
</evidence>
<sequence length="89" mass="9476">MEVLGSGCKRCGELEAAAKEAVNGLEGDFEIAKVEDPQTIAAYRVMHTPGLVINGKVRSTGKVLKAEEIRALLESDNIIKEKTDAACCA</sequence>